<dbReference type="InterPro" id="IPR002035">
    <property type="entry name" value="VWF_A"/>
</dbReference>
<keyword evidence="1" id="KW-1003">Cell membrane</keyword>
<dbReference type="PANTHER" id="PTHR22550">
    <property type="entry name" value="SPORE GERMINATION PROTEIN"/>
    <property type="match status" value="1"/>
</dbReference>
<accession>A0A7V8VBG6</accession>
<dbReference type="AlphaFoldDB" id="A0A7V8VBG6"/>
<dbReference type="RefSeq" id="WP_194536177.1">
    <property type="nucleotide sequence ID" value="NZ_JACEFB010000001.1"/>
</dbReference>
<keyword evidence="2 5" id="KW-0812">Transmembrane</keyword>
<evidence type="ECO:0000256" key="3">
    <source>
        <dbReference type="ARBA" id="ARBA00022989"/>
    </source>
</evidence>
<evidence type="ECO:0000256" key="1">
    <source>
        <dbReference type="ARBA" id="ARBA00022475"/>
    </source>
</evidence>
<dbReference type="Gene3D" id="3.40.50.410">
    <property type="entry name" value="von Willebrand factor, type A domain"/>
    <property type="match status" value="1"/>
</dbReference>
<protein>
    <submittedName>
        <fullName evidence="7">VWA domain-containing protein</fullName>
    </submittedName>
</protein>
<evidence type="ECO:0000313" key="7">
    <source>
        <dbReference type="EMBL" id="MBA2224755.1"/>
    </source>
</evidence>
<gene>
    <name evidence="7" type="ORF">H0921_01105</name>
</gene>
<comment type="caution">
    <text evidence="7">The sequence shown here is derived from an EMBL/GenBank/DDBJ whole genome shotgun (WGS) entry which is preliminary data.</text>
</comment>
<feature type="transmembrane region" description="Helical" evidence="5">
    <location>
        <begin position="14"/>
        <end position="34"/>
    </location>
</feature>
<dbReference type="InterPro" id="IPR036465">
    <property type="entry name" value="vWFA_dom_sf"/>
</dbReference>
<evidence type="ECO:0000256" key="4">
    <source>
        <dbReference type="ARBA" id="ARBA00023136"/>
    </source>
</evidence>
<dbReference type="Proteomes" id="UP000542342">
    <property type="component" value="Unassembled WGS sequence"/>
</dbReference>
<dbReference type="PROSITE" id="PS50234">
    <property type="entry name" value="VWFA"/>
    <property type="match status" value="1"/>
</dbReference>
<evidence type="ECO:0000313" key="8">
    <source>
        <dbReference type="Proteomes" id="UP000542342"/>
    </source>
</evidence>
<organism evidence="7 8">
    <name type="scientific">Thermogemmata fonticola</name>
    <dbReference type="NCBI Taxonomy" id="2755323"/>
    <lineage>
        <taxon>Bacteria</taxon>
        <taxon>Pseudomonadati</taxon>
        <taxon>Planctomycetota</taxon>
        <taxon>Planctomycetia</taxon>
        <taxon>Gemmatales</taxon>
        <taxon>Gemmataceae</taxon>
        <taxon>Thermogemmata</taxon>
    </lineage>
</organism>
<dbReference type="SUPFAM" id="SSF53300">
    <property type="entry name" value="vWA-like"/>
    <property type="match status" value="1"/>
</dbReference>
<proteinExistence type="predicted"/>
<evidence type="ECO:0000259" key="6">
    <source>
        <dbReference type="PROSITE" id="PS50234"/>
    </source>
</evidence>
<keyword evidence="4 5" id="KW-0472">Membrane</keyword>
<dbReference type="InterPro" id="IPR050768">
    <property type="entry name" value="UPF0353/GerABKA_families"/>
</dbReference>
<sequence length="342" mass="38555">MIPEWSEAIGAVRWARPEVVWLLLGLPLLFVWRWREQSRRQQRLGQVTLTPLAVQARNRWRRWLAAEAVLWGLLLLALAGPRWGRSEESAVAVGRDLILVLDLSRSMQAEDMADPQHRTRWQSARRAALDLLETVEHRGGHRLGIVLFAARPVLLAPLTTDYEFLRTLLLEVDGEYPPVEVRPGPSDMVSGTRIGRALAAAVQAHDRRYPGYQDILLLSDGDDPGEDEEWREGIAAARTAGVPVHTVGLGDPNSPATLVLGEDFVQTRLNESVLRTIAEETGGYYLPAQRQIPQVGDFFRQYLEPLPSRLAADENLPVLQERYRGFVLAALLLCCLFWLRSR</sequence>
<dbReference type="SMART" id="SM00327">
    <property type="entry name" value="VWA"/>
    <property type="match status" value="1"/>
</dbReference>
<feature type="transmembrane region" description="Helical" evidence="5">
    <location>
        <begin position="63"/>
        <end position="83"/>
    </location>
</feature>
<evidence type="ECO:0000256" key="2">
    <source>
        <dbReference type="ARBA" id="ARBA00022692"/>
    </source>
</evidence>
<dbReference type="EMBL" id="JACEFB010000001">
    <property type="protein sequence ID" value="MBA2224755.1"/>
    <property type="molecule type" value="Genomic_DNA"/>
</dbReference>
<dbReference type="Pfam" id="PF13519">
    <property type="entry name" value="VWA_2"/>
    <property type="match status" value="1"/>
</dbReference>
<evidence type="ECO:0000256" key="5">
    <source>
        <dbReference type="SAM" id="Phobius"/>
    </source>
</evidence>
<feature type="domain" description="VWFA" evidence="6">
    <location>
        <begin position="96"/>
        <end position="310"/>
    </location>
</feature>
<name>A0A7V8VBG6_9BACT</name>
<keyword evidence="8" id="KW-1185">Reference proteome</keyword>
<reference evidence="7 8" key="1">
    <citation type="submission" date="2020-07" db="EMBL/GenBank/DDBJ databases">
        <title>Thermogemmata thermophila gen. nov., sp. nov., a novel moderate thermophilic planctomycete from a Kamchatka hot spring.</title>
        <authorList>
            <person name="Elcheninov A.G."/>
            <person name="Podosokorskaya O.A."/>
            <person name="Kovaleva O.L."/>
            <person name="Novikov A."/>
            <person name="Bonch-Osmolovskaya E.A."/>
            <person name="Toshchakov S.V."/>
            <person name="Kublanov I.V."/>
        </authorList>
    </citation>
    <scope>NUCLEOTIDE SEQUENCE [LARGE SCALE GENOMIC DNA]</scope>
    <source>
        <strain evidence="7 8">2918</strain>
    </source>
</reference>
<dbReference type="PANTHER" id="PTHR22550:SF5">
    <property type="entry name" value="LEUCINE ZIPPER PROTEIN 4"/>
    <property type="match status" value="1"/>
</dbReference>
<keyword evidence="3 5" id="KW-1133">Transmembrane helix</keyword>